<keyword evidence="2" id="KW-0805">Transcription regulation</keyword>
<dbReference type="InterPro" id="IPR011006">
    <property type="entry name" value="CheY-like_superfamily"/>
</dbReference>
<dbReference type="EMBL" id="AVPJ01000009">
    <property type="protein sequence ID" value="KGN31901.1"/>
    <property type="molecule type" value="Genomic_DNA"/>
</dbReference>
<keyword evidence="9" id="KW-1185">Reference proteome</keyword>
<dbReference type="InterPro" id="IPR016032">
    <property type="entry name" value="Sig_transdc_resp-reg_C-effctor"/>
</dbReference>
<evidence type="ECO:0000256" key="1">
    <source>
        <dbReference type="ARBA" id="ARBA00022553"/>
    </source>
</evidence>
<name>A0A0A0J8E4_9MICO</name>
<evidence type="ECO:0000313" key="9">
    <source>
        <dbReference type="Proteomes" id="UP000030002"/>
    </source>
</evidence>
<dbReference type="Pfam" id="PF00196">
    <property type="entry name" value="GerE"/>
    <property type="match status" value="1"/>
</dbReference>
<feature type="domain" description="HTH luxR-type" evidence="6">
    <location>
        <begin position="133"/>
        <end position="197"/>
    </location>
</feature>
<dbReference type="CDD" id="cd17535">
    <property type="entry name" value="REC_NarL-like"/>
    <property type="match status" value="1"/>
</dbReference>
<dbReference type="PRINTS" id="PR00038">
    <property type="entry name" value="HTHLUXR"/>
</dbReference>
<dbReference type="SMART" id="SM00448">
    <property type="entry name" value="REC"/>
    <property type="match status" value="1"/>
</dbReference>
<evidence type="ECO:0000313" key="8">
    <source>
        <dbReference type="EMBL" id="KGN31901.1"/>
    </source>
</evidence>
<evidence type="ECO:0000259" key="6">
    <source>
        <dbReference type="PROSITE" id="PS50043"/>
    </source>
</evidence>
<keyword evidence="3" id="KW-0238">DNA-binding</keyword>
<sequence length="197" mass="20740">MTRVLVVDDHPIFRDGLAGMLATIEDIEVVGTAGDGEEAVRLATVLHPAVVLMDLNLPGLPGLEATRRIVAADLGTRVLVLTMQADQGSVAAALRVGASGYLLKEAGQDEVLAAIRTIAAGGTVLGRGALPDRTRLPVDLTARESEILALVASGLTNAEIARELDLGLKTVQNHVSRLLTKLQVRDRTQAALMMRGL</sequence>
<dbReference type="Proteomes" id="UP000030002">
    <property type="component" value="Unassembled WGS sequence"/>
</dbReference>
<evidence type="ECO:0000256" key="4">
    <source>
        <dbReference type="ARBA" id="ARBA00023163"/>
    </source>
</evidence>
<reference evidence="8 9" key="1">
    <citation type="submission" date="2013-08" db="EMBL/GenBank/DDBJ databases">
        <title>The genome sequence of Knoellia sinensis.</title>
        <authorList>
            <person name="Zhu W."/>
            <person name="Wang G."/>
        </authorList>
    </citation>
    <scope>NUCLEOTIDE SEQUENCE [LARGE SCALE GENOMIC DNA]</scope>
    <source>
        <strain evidence="8 9">KCTC 19936</strain>
    </source>
</reference>
<dbReference type="SUPFAM" id="SSF46894">
    <property type="entry name" value="C-terminal effector domain of the bipartite response regulators"/>
    <property type="match status" value="1"/>
</dbReference>
<dbReference type="PROSITE" id="PS50110">
    <property type="entry name" value="RESPONSE_REGULATORY"/>
    <property type="match status" value="1"/>
</dbReference>
<dbReference type="GO" id="GO:0003677">
    <property type="term" value="F:DNA binding"/>
    <property type="evidence" value="ECO:0007669"/>
    <property type="project" value="UniProtKB-KW"/>
</dbReference>
<dbReference type="Gene3D" id="3.40.50.2300">
    <property type="match status" value="1"/>
</dbReference>
<dbReference type="STRING" id="1385520.N802_19285"/>
<dbReference type="GO" id="GO:0000160">
    <property type="term" value="P:phosphorelay signal transduction system"/>
    <property type="evidence" value="ECO:0007669"/>
    <property type="project" value="InterPro"/>
</dbReference>
<comment type="caution">
    <text evidence="8">The sequence shown here is derived from an EMBL/GenBank/DDBJ whole genome shotgun (WGS) entry which is preliminary data.</text>
</comment>
<organism evidence="8 9">
    <name type="scientific">Knoellia sinensis KCTC 19936</name>
    <dbReference type="NCBI Taxonomy" id="1385520"/>
    <lineage>
        <taxon>Bacteria</taxon>
        <taxon>Bacillati</taxon>
        <taxon>Actinomycetota</taxon>
        <taxon>Actinomycetes</taxon>
        <taxon>Micrococcales</taxon>
        <taxon>Intrasporangiaceae</taxon>
        <taxon>Knoellia</taxon>
    </lineage>
</organism>
<dbReference type="eggNOG" id="COG2197">
    <property type="taxonomic scope" value="Bacteria"/>
</dbReference>
<dbReference type="CDD" id="cd06170">
    <property type="entry name" value="LuxR_C_like"/>
    <property type="match status" value="1"/>
</dbReference>
<dbReference type="InterPro" id="IPR000792">
    <property type="entry name" value="Tscrpt_reg_LuxR_C"/>
</dbReference>
<evidence type="ECO:0000256" key="5">
    <source>
        <dbReference type="PROSITE-ProRule" id="PRU00169"/>
    </source>
</evidence>
<protein>
    <submittedName>
        <fullName evidence="8">LuxR family transcriptional regulator</fullName>
    </submittedName>
</protein>
<dbReference type="SUPFAM" id="SSF52172">
    <property type="entry name" value="CheY-like"/>
    <property type="match status" value="1"/>
</dbReference>
<accession>A0A0A0J8E4</accession>
<dbReference type="PANTHER" id="PTHR43214:SF24">
    <property type="entry name" value="TRANSCRIPTIONAL REGULATORY PROTEIN NARL-RELATED"/>
    <property type="match status" value="1"/>
</dbReference>
<gene>
    <name evidence="8" type="ORF">N802_19285</name>
</gene>
<dbReference type="OrthoDB" id="9808843at2"/>
<dbReference type="GO" id="GO:0006355">
    <property type="term" value="P:regulation of DNA-templated transcription"/>
    <property type="evidence" value="ECO:0007669"/>
    <property type="project" value="InterPro"/>
</dbReference>
<dbReference type="InterPro" id="IPR058245">
    <property type="entry name" value="NreC/VraR/RcsB-like_REC"/>
</dbReference>
<keyword evidence="1 5" id="KW-0597">Phosphoprotein</keyword>
<evidence type="ECO:0000256" key="2">
    <source>
        <dbReference type="ARBA" id="ARBA00023015"/>
    </source>
</evidence>
<proteinExistence type="predicted"/>
<dbReference type="InterPro" id="IPR001789">
    <property type="entry name" value="Sig_transdc_resp-reg_receiver"/>
</dbReference>
<dbReference type="SMART" id="SM00421">
    <property type="entry name" value="HTH_LUXR"/>
    <property type="match status" value="1"/>
</dbReference>
<dbReference type="Pfam" id="PF00072">
    <property type="entry name" value="Response_reg"/>
    <property type="match status" value="1"/>
</dbReference>
<dbReference type="PANTHER" id="PTHR43214">
    <property type="entry name" value="TWO-COMPONENT RESPONSE REGULATOR"/>
    <property type="match status" value="1"/>
</dbReference>
<feature type="modified residue" description="4-aspartylphosphate" evidence="5">
    <location>
        <position position="54"/>
    </location>
</feature>
<feature type="domain" description="Response regulatory" evidence="7">
    <location>
        <begin position="3"/>
        <end position="119"/>
    </location>
</feature>
<evidence type="ECO:0000256" key="3">
    <source>
        <dbReference type="ARBA" id="ARBA00023125"/>
    </source>
</evidence>
<dbReference type="PROSITE" id="PS00622">
    <property type="entry name" value="HTH_LUXR_1"/>
    <property type="match status" value="1"/>
</dbReference>
<keyword evidence="4" id="KW-0804">Transcription</keyword>
<dbReference type="InterPro" id="IPR039420">
    <property type="entry name" value="WalR-like"/>
</dbReference>
<dbReference type="AlphaFoldDB" id="A0A0A0J8E4"/>
<dbReference type="PROSITE" id="PS50043">
    <property type="entry name" value="HTH_LUXR_2"/>
    <property type="match status" value="1"/>
</dbReference>
<evidence type="ECO:0000259" key="7">
    <source>
        <dbReference type="PROSITE" id="PS50110"/>
    </source>
</evidence>
<dbReference type="RefSeq" id="WP_035916771.1">
    <property type="nucleotide sequence ID" value="NZ_AVPJ01000009.1"/>
</dbReference>